<gene>
    <name evidence="2" type="ORF">MRATA1EN1_LOCUS20001</name>
</gene>
<dbReference type="Proteomes" id="UP001176941">
    <property type="component" value="Chromosome 30"/>
</dbReference>
<evidence type="ECO:0000256" key="1">
    <source>
        <dbReference type="SAM" id="MobiDB-lite"/>
    </source>
</evidence>
<keyword evidence="3" id="KW-1185">Reference proteome</keyword>
<evidence type="ECO:0000313" key="2">
    <source>
        <dbReference type="EMBL" id="CAI9171039.1"/>
    </source>
</evidence>
<dbReference type="EMBL" id="OX459966">
    <property type="protein sequence ID" value="CAI9171039.1"/>
    <property type="molecule type" value="Genomic_DNA"/>
</dbReference>
<evidence type="ECO:0000313" key="3">
    <source>
        <dbReference type="Proteomes" id="UP001176941"/>
    </source>
</evidence>
<proteinExistence type="predicted"/>
<feature type="region of interest" description="Disordered" evidence="1">
    <location>
        <begin position="49"/>
        <end position="69"/>
    </location>
</feature>
<feature type="region of interest" description="Disordered" evidence="1">
    <location>
        <begin position="1"/>
        <end position="29"/>
    </location>
</feature>
<feature type="compositionally biased region" description="Polar residues" evidence="1">
    <location>
        <begin position="56"/>
        <end position="67"/>
    </location>
</feature>
<sequence>MWFQGTKIQRTSPLSNVEGGLGGTQPPLDEEAKQAMWKDHIQVFLPTAPAKVPADSQHQPPNRQMNEPSDICSPECGVFWLRPRHRRVETNQPLCAHSEFLAHRSHEYNK</sequence>
<reference evidence="2" key="1">
    <citation type="submission" date="2023-04" db="EMBL/GenBank/DDBJ databases">
        <authorList>
            <consortium name="ELIXIR-Norway"/>
        </authorList>
    </citation>
    <scope>NUCLEOTIDE SEQUENCE [LARGE SCALE GENOMIC DNA]</scope>
</reference>
<protein>
    <submittedName>
        <fullName evidence="2">Uncharacterized protein</fullName>
    </submittedName>
</protein>
<organism evidence="2 3">
    <name type="scientific">Rangifer tarandus platyrhynchus</name>
    <name type="common">Svalbard reindeer</name>
    <dbReference type="NCBI Taxonomy" id="3082113"/>
    <lineage>
        <taxon>Eukaryota</taxon>
        <taxon>Metazoa</taxon>
        <taxon>Chordata</taxon>
        <taxon>Craniata</taxon>
        <taxon>Vertebrata</taxon>
        <taxon>Euteleostomi</taxon>
        <taxon>Mammalia</taxon>
        <taxon>Eutheria</taxon>
        <taxon>Laurasiatheria</taxon>
        <taxon>Artiodactyla</taxon>
        <taxon>Ruminantia</taxon>
        <taxon>Pecora</taxon>
        <taxon>Cervidae</taxon>
        <taxon>Odocoileinae</taxon>
        <taxon>Rangifer</taxon>
    </lineage>
</organism>
<name>A0ABN8ZBC6_RANTA</name>
<feature type="compositionally biased region" description="Polar residues" evidence="1">
    <location>
        <begin position="1"/>
        <end position="15"/>
    </location>
</feature>
<accession>A0ABN8ZBC6</accession>